<dbReference type="Pfam" id="PF08901">
    <property type="entry name" value="DUF1847"/>
    <property type="match status" value="1"/>
</dbReference>
<dbReference type="RefSeq" id="WP_084234842.1">
    <property type="nucleotide sequence ID" value="NZ_FWXW01000005.1"/>
</dbReference>
<organism evidence="1 2">
    <name type="scientific">Papillibacter cinnamivorans DSM 12816</name>
    <dbReference type="NCBI Taxonomy" id="1122930"/>
    <lineage>
        <taxon>Bacteria</taxon>
        <taxon>Bacillati</taxon>
        <taxon>Bacillota</taxon>
        <taxon>Clostridia</taxon>
        <taxon>Eubacteriales</taxon>
        <taxon>Oscillospiraceae</taxon>
        <taxon>Papillibacter</taxon>
    </lineage>
</organism>
<proteinExistence type="predicted"/>
<keyword evidence="2" id="KW-1185">Reference proteome</keyword>
<name>A0A1W2BFG7_9FIRM</name>
<protein>
    <submittedName>
        <fullName evidence="1">Uncharacterized metal-binding protein</fullName>
    </submittedName>
</protein>
<dbReference type="EMBL" id="FWXW01000005">
    <property type="protein sequence ID" value="SMC71763.1"/>
    <property type="molecule type" value="Genomic_DNA"/>
</dbReference>
<sequence length="201" mass="22408">MVFCAVCKAHSCNNPKVAPPPQCPTKNVDFSEAAAEYQKEENFTIAKVSGILSTDYSNTRIEETMKFARACGYKKLGIAFCVSMDKEAEIIDKIFRYNGFETVSVICKVGSLRKDEILGIECKEAPFICNPIGQAQMLNREKTDLNILVGLCVGHDTLFFKYSEAPVSVLAVKDRVLAHNPLGAVYMSDNFMKKKLFPEKE</sequence>
<evidence type="ECO:0000313" key="1">
    <source>
        <dbReference type="EMBL" id="SMC71763.1"/>
    </source>
</evidence>
<dbReference type="OrthoDB" id="9795204at2"/>
<dbReference type="InterPro" id="IPR014997">
    <property type="entry name" value="DUF1847"/>
</dbReference>
<dbReference type="Proteomes" id="UP000192790">
    <property type="component" value="Unassembled WGS sequence"/>
</dbReference>
<dbReference type="AlphaFoldDB" id="A0A1W2BFG7"/>
<reference evidence="1 2" key="1">
    <citation type="submission" date="2017-04" db="EMBL/GenBank/DDBJ databases">
        <authorList>
            <person name="Afonso C.L."/>
            <person name="Miller P.J."/>
            <person name="Scott M.A."/>
            <person name="Spackman E."/>
            <person name="Goraichik I."/>
            <person name="Dimitrov K.M."/>
            <person name="Suarez D.L."/>
            <person name="Swayne D.E."/>
        </authorList>
    </citation>
    <scope>NUCLEOTIDE SEQUENCE [LARGE SCALE GENOMIC DNA]</scope>
    <source>
        <strain evidence="1 2">DSM 12816</strain>
    </source>
</reference>
<evidence type="ECO:0000313" key="2">
    <source>
        <dbReference type="Proteomes" id="UP000192790"/>
    </source>
</evidence>
<accession>A0A1W2BFG7</accession>
<gene>
    <name evidence="1" type="ORF">SAMN02745168_2173</name>
</gene>